<keyword evidence="1" id="KW-0812">Transmembrane</keyword>
<dbReference type="RefSeq" id="WP_092318935.1">
    <property type="nucleotide sequence ID" value="NZ_FOKY01000005.1"/>
</dbReference>
<dbReference type="AlphaFoldDB" id="A0A1I1E375"/>
<name>A0A1I1E375_BREAD</name>
<accession>A0A1I1E375</accession>
<keyword evidence="1" id="KW-0472">Membrane</keyword>
<reference evidence="3" key="1">
    <citation type="submission" date="2016-10" db="EMBL/GenBank/DDBJ databases">
        <authorList>
            <person name="Varghese N."/>
            <person name="Submissions S."/>
        </authorList>
    </citation>
    <scope>NUCLEOTIDE SEQUENCE [LARGE SCALE GENOMIC DNA]</scope>
    <source>
        <strain evidence="3">ATCC 43811</strain>
    </source>
</reference>
<evidence type="ECO:0000313" key="2">
    <source>
        <dbReference type="EMBL" id="SFB79668.1"/>
    </source>
</evidence>
<feature type="transmembrane region" description="Helical" evidence="1">
    <location>
        <begin position="53"/>
        <end position="86"/>
    </location>
</feature>
<evidence type="ECO:0000256" key="1">
    <source>
        <dbReference type="SAM" id="Phobius"/>
    </source>
</evidence>
<gene>
    <name evidence="2" type="ORF">SAMN02745150_00832</name>
</gene>
<feature type="transmembrane region" description="Helical" evidence="1">
    <location>
        <begin position="98"/>
        <end position="127"/>
    </location>
</feature>
<sequence length="173" mass="19899">MRIYKILGLLLTASPVVIATDDIFFPYSILGLTLFIMTLIIEKLWTIESVIEFFLWLGMVLCIVTYQPQIYIVFQAYFAITCYIFLSTRFVKFQILIAAGFICSVGMIFSPVLHTASYIFLSFLFFLDKYSSKLSEQPLIDYDNAEMVIPETTTNEEEADFVIPAPENQENMD</sequence>
<dbReference type="EMBL" id="FOKY01000005">
    <property type="protein sequence ID" value="SFB79668.1"/>
    <property type="molecule type" value="Genomic_DNA"/>
</dbReference>
<dbReference type="STRING" id="34097.SAMN02745150_00832"/>
<organism evidence="2 3">
    <name type="scientific">Brevinema andersonii</name>
    <dbReference type="NCBI Taxonomy" id="34097"/>
    <lineage>
        <taxon>Bacteria</taxon>
        <taxon>Pseudomonadati</taxon>
        <taxon>Spirochaetota</taxon>
        <taxon>Spirochaetia</taxon>
        <taxon>Brevinematales</taxon>
        <taxon>Brevinemataceae</taxon>
        <taxon>Brevinema</taxon>
    </lineage>
</organism>
<evidence type="ECO:0000313" key="3">
    <source>
        <dbReference type="Proteomes" id="UP000240042"/>
    </source>
</evidence>
<keyword evidence="1" id="KW-1133">Transmembrane helix</keyword>
<dbReference type="Proteomes" id="UP000240042">
    <property type="component" value="Unassembled WGS sequence"/>
</dbReference>
<protein>
    <submittedName>
        <fullName evidence="2">Uncharacterized protein</fullName>
    </submittedName>
</protein>
<keyword evidence="3" id="KW-1185">Reference proteome</keyword>
<proteinExistence type="predicted"/>